<evidence type="ECO:0000313" key="2">
    <source>
        <dbReference type="Proteomes" id="UP000606044"/>
    </source>
</evidence>
<sequence length="93" mass="9800">MPASLDLAEVHYVKRIAIGAPGLSGAEADAKAADALALLNRCLSEHPKGRIIGIEKPAAQVGAGDPPVLVHWTTYHVGFARKPHWLEEANGEG</sequence>
<proteinExistence type="predicted"/>
<dbReference type="EMBL" id="BMCT01000007">
    <property type="protein sequence ID" value="GGF78070.1"/>
    <property type="molecule type" value="Genomic_DNA"/>
</dbReference>
<accession>A0A917C9U4</accession>
<dbReference type="RefSeq" id="WP_188582364.1">
    <property type="nucleotide sequence ID" value="NZ_BMCT01000007.1"/>
</dbReference>
<dbReference type="Proteomes" id="UP000606044">
    <property type="component" value="Unassembled WGS sequence"/>
</dbReference>
<name>A0A917C9U4_9HYPH</name>
<protein>
    <submittedName>
        <fullName evidence="1">Uncharacterized protein</fullName>
    </submittedName>
</protein>
<reference evidence="1" key="1">
    <citation type="journal article" date="2014" name="Int. J. Syst. Evol. Microbiol.">
        <title>Complete genome sequence of Corynebacterium casei LMG S-19264T (=DSM 44701T), isolated from a smear-ripened cheese.</title>
        <authorList>
            <consortium name="US DOE Joint Genome Institute (JGI-PGF)"/>
            <person name="Walter F."/>
            <person name="Albersmeier A."/>
            <person name="Kalinowski J."/>
            <person name="Ruckert C."/>
        </authorList>
    </citation>
    <scope>NUCLEOTIDE SEQUENCE</scope>
    <source>
        <strain evidence="1">CCM 7897</strain>
    </source>
</reference>
<dbReference type="AlphaFoldDB" id="A0A917C9U4"/>
<gene>
    <name evidence="1" type="ORF">GCM10007301_42570</name>
</gene>
<evidence type="ECO:0000313" key="1">
    <source>
        <dbReference type="EMBL" id="GGF78070.1"/>
    </source>
</evidence>
<organism evidence="1 2">
    <name type="scientific">Azorhizobium oxalatiphilum</name>
    <dbReference type="NCBI Taxonomy" id="980631"/>
    <lineage>
        <taxon>Bacteria</taxon>
        <taxon>Pseudomonadati</taxon>
        <taxon>Pseudomonadota</taxon>
        <taxon>Alphaproteobacteria</taxon>
        <taxon>Hyphomicrobiales</taxon>
        <taxon>Xanthobacteraceae</taxon>
        <taxon>Azorhizobium</taxon>
    </lineage>
</organism>
<keyword evidence="2" id="KW-1185">Reference proteome</keyword>
<comment type="caution">
    <text evidence="1">The sequence shown here is derived from an EMBL/GenBank/DDBJ whole genome shotgun (WGS) entry which is preliminary data.</text>
</comment>
<reference evidence="1" key="2">
    <citation type="submission" date="2020-09" db="EMBL/GenBank/DDBJ databases">
        <authorList>
            <person name="Sun Q."/>
            <person name="Sedlacek I."/>
        </authorList>
    </citation>
    <scope>NUCLEOTIDE SEQUENCE</scope>
    <source>
        <strain evidence="1">CCM 7897</strain>
    </source>
</reference>